<organism evidence="2 3">
    <name type="scientific">Kribbella deserti</name>
    <dbReference type="NCBI Taxonomy" id="1926257"/>
    <lineage>
        <taxon>Bacteria</taxon>
        <taxon>Bacillati</taxon>
        <taxon>Actinomycetota</taxon>
        <taxon>Actinomycetes</taxon>
        <taxon>Propionibacteriales</taxon>
        <taxon>Kribbellaceae</taxon>
        <taxon>Kribbella</taxon>
    </lineage>
</organism>
<name>A0ABV6QLL1_9ACTN</name>
<reference evidence="2 3" key="1">
    <citation type="submission" date="2024-09" db="EMBL/GenBank/DDBJ databases">
        <authorList>
            <person name="Sun Q."/>
            <person name="Mori K."/>
        </authorList>
    </citation>
    <scope>NUCLEOTIDE SEQUENCE [LARGE SCALE GENOMIC DNA]</scope>
    <source>
        <strain evidence="2 3">CGMCC 1.15906</strain>
    </source>
</reference>
<dbReference type="RefSeq" id="WP_380048021.1">
    <property type="nucleotide sequence ID" value="NZ_JBHLTC010000018.1"/>
</dbReference>
<dbReference type="SUPFAM" id="SSF55729">
    <property type="entry name" value="Acyl-CoA N-acyltransferases (Nat)"/>
    <property type="match status" value="1"/>
</dbReference>
<dbReference type="PROSITE" id="PS51186">
    <property type="entry name" value="GNAT"/>
    <property type="match status" value="1"/>
</dbReference>
<dbReference type="InterPro" id="IPR000182">
    <property type="entry name" value="GNAT_dom"/>
</dbReference>
<keyword evidence="3" id="KW-1185">Reference proteome</keyword>
<dbReference type="EMBL" id="JBHLTC010000018">
    <property type="protein sequence ID" value="MFC0625520.1"/>
    <property type="molecule type" value="Genomic_DNA"/>
</dbReference>
<dbReference type="InterPro" id="IPR016181">
    <property type="entry name" value="Acyl_CoA_acyltransferase"/>
</dbReference>
<proteinExistence type="predicted"/>
<gene>
    <name evidence="2" type="ORF">ACFFGN_15670</name>
</gene>
<evidence type="ECO:0000259" key="1">
    <source>
        <dbReference type="PROSITE" id="PS51186"/>
    </source>
</evidence>
<protein>
    <submittedName>
        <fullName evidence="2">GNAT family N-acetyltransferase</fullName>
    </submittedName>
</protein>
<feature type="domain" description="N-acetyltransferase" evidence="1">
    <location>
        <begin position="117"/>
        <end position="263"/>
    </location>
</feature>
<dbReference type="Pfam" id="PF00583">
    <property type="entry name" value="Acetyltransf_1"/>
    <property type="match status" value="1"/>
</dbReference>
<evidence type="ECO:0000313" key="3">
    <source>
        <dbReference type="Proteomes" id="UP001589890"/>
    </source>
</evidence>
<evidence type="ECO:0000313" key="2">
    <source>
        <dbReference type="EMBL" id="MFC0625520.1"/>
    </source>
</evidence>
<dbReference type="Proteomes" id="UP001589890">
    <property type="component" value="Unassembled WGS sequence"/>
</dbReference>
<accession>A0ABV6QLL1</accession>
<comment type="caution">
    <text evidence="2">The sequence shown here is derived from an EMBL/GenBank/DDBJ whole genome shotgun (WGS) entry which is preliminary data.</text>
</comment>
<dbReference type="Gene3D" id="3.40.630.30">
    <property type="match status" value="1"/>
</dbReference>
<sequence length="263" mass="29205">MITSLGFRTDLMLLQLEGSEVTERPDYVVVRTPANPTFWWGNYLLFRAPFAPGDIDARVAAFEAEFPEASHLTLGLDTTDGVVGAVDEVRAAGFEIETNTVMSATEVLPPARPNAEVTIRQLRSDDDWFQHLAISRTVNTMDVEGYQEFSARRNDGYRRLIEGGHGAWFGAFDGDVLLSSLGLISDGGEVARYQNVQTLESARNRGLATTLVHHASQYGFGELKAKTLVMVADPDYLAIRIYRTLGFSDNEKQLQFTRQPQVP</sequence>